<dbReference type="InParanoid" id="A0A067QDU2"/>
<dbReference type="EMBL" id="KL197712">
    <property type="protein sequence ID" value="KDQ61672.1"/>
    <property type="molecule type" value="Genomic_DNA"/>
</dbReference>
<dbReference type="AlphaFoldDB" id="A0A067QDU2"/>
<keyword evidence="5" id="KW-1185">Reference proteome</keyword>
<evidence type="ECO:0000256" key="2">
    <source>
        <dbReference type="SAM" id="Coils"/>
    </source>
</evidence>
<dbReference type="STRING" id="933084.A0A067QDU2"/>
<accession>A0A067QDU2</accession>
<protein>
    <recommendedName>
        <fullName evidence="6">Tropomyosin</fullName>
    </recommendedName>
</protein>
<proteinExistence type="predicted"/>
<name>A0A067QDU2_9AGAM</name>
<dbReference type="OrthoDB" id="128924at2759"/>
<reference evidence="5" key="1">
    <citation type="journal article" date="2014" name="Proc. Natl. Acad. Sci. U.S.A.">
        <title>Extensive sampling of basidiomycete genomes demonstrates inadequacy of the white-rot/brown-rot paradigm for wood decay fungi.</title>
        <authorList>
            <person name="Riley R."/>
            <person name="Salamov A.A."/>
            <person name="Brown D.W."/>
            <person name="Nagy L.G."/>
            <person name="Floudas D."/>
            <person name="Held B.W."/>
            <person name="Levasseur A."/>
            <person name="Lombard V."/>
            <person name="Morin E."/>
            <person name="Otillar R."/>
            <person name="Lindquist E.A."/>
            <person name="Sun H."/>
            <person name="LaButti K.M."/>
            <person name="Schmutz J."/>
            <person name="Jabbour D."/>
            <person name="Luo H."/>
            <person name="Baker S.E."/>
            <person name="Pisabarro A.G."/>
            <person name="Walton J.D."/>
            <person name="Blanchette R.A."/>
            <person name="Henrissat B."/>
            <person name="Martin F."/>
            <person name="Cullen D."/>
            <person name="Hibbett D.S."/>
            <person name="Grigoriev I.V."/>
        </authorList>
    </citation>
    <scope>NUCLEOTIDE SEQUENCE [LARGE SCALE GENOMIC DNA]</scope>
    <source>
        <strain evidence="5">MUCL 33604</strain>
    </source>
</reference>
<feature type="region of interest" description="Disordered" evidence="3">
    <location>
        <begin position="1"/>
        <end position="27"/>
    </location>
</feature>
<dbReference type="InterPro" id="IPR000533">
    <property type="entry name" value="Tropomyosin"/>
</dbReference>
<evidence type="ECO:0008006" key="6">
    <source>
        <dbReference type="Google" id="ProtNLM"/>
    </source>
</evidence>
<evidence type="ECO:0000313" key="4">
    <source>
        <dbReference type="EMBL" id="KDQ61672.1"/>
    </source>
</evidence>
<dbReference type="Gene3D" id="1.20.5.340">
    <property type="match status" value="1"/>
</dbReference>
<keyword evidence="1 2" id="KW-0175">Coiled coil</keyword>
<organism evidence="4 5">
    <name type="scientific">Jaapia argillacea MUCL 33604</name>
    <dbReference type="NCBI Taxonomy" id="933084"/>
    <lineage>
        <taxon>Eukaryota</taxon>
        <taxon>Fungi</taxon>
        <taxon>Dikarya</taxon>
        <taxon>Basidiomycota</taxon>
        <taxon>Agaricomycotina</taxon>
        <taxon>Agaricomycetes</taxon>
        <taxon>Agaricomycetidae</taxon>
        <taxon>Jaapiales</taxon>
        <taxon>Jaapiaceae</taxon>
        <taxon>Jaapia</taxon>
    </lineage>
</organism>
<feature type="compositionally biased region" description="Basic and acidic residues" evidence="3">
    <location>
        <begin position="1"/>
        <end position="23"/>
    </location>
</feature>
<evidence type="ECO:0000256" key="3">
    <source>
        <dbReference type="SAM" id="MobiDB-lite"/>
    </source>
</evidence>
<gene>
    <name evidence="4" type="ORF">JAAARDRAFT_31137</name>
</gene>
<feature type="coiled-coil region" evidence="2">
    <location>
        <begin position="57"/>
        <end position="119"/>
    </location>
</feature>
<dbReference type="HOGENOM" id="CLU_104738_0_2_1"/>
<dbReference type="SUPFAM" id="SSF57997">
    <property type="entry name" value="Tropomyosin"/>
    <property type="match status" value="1"/>
</dbReference>
<dbReference type="Pfam" id="PF00261">
    <property type="entry name" value="Tropomyosin"/>
    <property type="match status" value="1"/>
</dbReference>
<dbReference type="Proteomes" id="UP000027265">
    <property type="component" value="Unassembled WGS sequence"/>
</dbReference>
<evidence type="ECO:0000313" key="5">
    <source>
        <dbReference type="Proteomes" id="UP000027265"/>
    </source>
</evidence>
<evidence type="ECO:0000256" key="1">
    <source>
        <dbReference type="ARBA" id="ARBA00023054"/>
    </source>
</evidence>
<sequence>MEGIKRNMEAMRSQIDERDHAVSETHAQNKKYEQLLLEKDQELSSLKYKCKTKAAELAKTEKALAEKTDKLNEVEAKVGESEHLAEQLEQARDSWEKKFEEAQERWKQSKAELDELVATMEGL</sequence>